<feature type="transmembrane region" description="Helical" evidence="6">
    <location>
        <begin position="132"/>
        <end position="153"/>
    </location>
</feature>
<dbReference type="AlphaFoldDB" id="A0A5J6LH70"/>
<feature type="transmembrane region" description="Helical" evidence="6">
    <location>
        <begin position="67"/>
        <end position="84"/>
    </location>
</feature>
<dbReference type="EMBL" id="CP044222">
    <property type="protein sequence ID" value="QEW07977.1"/>
    <property type="molecule type" value="Genomic_DNA"/>
</dbReference>
<dbReference type="RefSeq" id="WP_151057937.1">
    <property type="nucleotide sequence ID" value="NZ_CP044222.1"/>
</dbReference>
<keyword evidence="4 6" id="KW-1133">Transmembrane helix</keyword>
<dbReference type="PANTHER" id="PTHR12608">
    <property type="entry name" value="TRANSMEMBRANE PROTEIN HTP-1 RELATED"/>
    <property type="match status" value="1"/>
</dbReference>
<keyword evidence="5 6" id="KW-0472">Membrane</keyword>
<keyword evidence="3 6" id="KW-0812">Transmembrane</keyword>
<evidence type="ECO:0000256" key="2">
    <source>
        <dbReference type="ARBA" id="ARBA00009190"/>
    </source>
</evidence>
<dbReference type="Pfam" id="PF01169">
    <property type="entry name" value="GDT1"/>
    <property type="match status" value="2"/>
</dbReference>
<evidence type="ECO:0000256" key="6">
    <source>
        <dbReference type="RuleBase" id="RU365102"/>
    </source>
</evidence>
<comment type="subcellular location">
    <subcellularLocation>
        <location evidence="1 6">Membrane</location>
        <topology evidence="1 6">Multi-pass membrane protein</topology>
    </subcellularLocation>
</comment>
<dbReference type="GO" id="GO:0016020">
    <property type="term" value="C:membrane"/>
    <property type="evidence" value="ECO:0007669"/>
    <property type="project" value="UniProtKB-SubCell"/>
</dbReference>
<dbReference type="KEGG" id="nik:F5I99_16595"/>
<feature type="transmembrane region" description="Helical" evidence="6">
    <location>
        <begin position="165"/>
        <end position="183"/>
    </location>
</feature>
<comment type="similarity">
    <text evidence="2 6">Belongs to the GDT1 family.</text>
</comment>
<reference evidence="7 8" key="1">
    <citation type="submission" date="2019-09" db="EMBL/GenBank/DDBJ databases">
        <title>Nitrincola iocasae sp. nov., a bacterium isolated from the sediment collected at a cold seep field in South China Sea.</title>
        <authorList>
            <person name="Zhang H."/>
            <person name="Wang H."/>
            <person name="Li C."/>
        </authorList>
    </citation>
    <scope>NUCLEOTIDE SEQUENCE [LARGE SCALE GENOMIC DNA]</scope>
    <source>
        <strain evidence="7 8">KXZD1103</strain>
    </source>
</reference>
<organism evidence="7 8">
    <name type="scientific">Nitrincola iocasae</name>
    <dbReference type="NCBI Taxonomy" id="2614693"/>
    <lineage>
        <taxon>Bacteria</taxon>
        <taxon>Pseudomonadati</taxon>
        <taxon>Pseudomonadota</taxon>
        <taxon>Gammaproteobacteria</taxon>
        <taxon>Oceanospirillales</taxon>
        <taxon>Oceanospirillaceae</taxon>
        <taxon>Nitrincola</taxon>
    </lineage>
</organism>
<gene>
    <name evidence="7" type="ORF">F5I99_16595</name>
</gene>
<evidence type="ECO:0000256" key="3">
    <source>
        <dbReference type="ARBA" id="ARBA00022692"/>
    </source>
</evidence>
<evidence type="ECO:0000256" key="1">
    <source>
        <dbReference type="ARBA" id="ARBA00004141"/>
    </source>
</evidence>
<evidence type="ECO:0000313" key="7">
    <source>
        <dbReference type="EMBL" id="QEW07977.1"/>
    </source>
</evidence>
<proteinExistence type="inferred from homology"/>
<accession>A0A5J6LH70</accession>
<keyword evidence="8" id="KW-1185">Reference proteome</keyword>
<dbReference type="GO" id="GO:0046873">
    <property type="term" value="F:metal ion transmembrane transporter activity"/>
    <property type="evidence" value="ECO:0007669"/>
    <property type="project" value="InterPro"/>
</dbReference>
<sequence length="187" mass="20328">MDAFFLSTLAVTIAEMGDKTQLLSLLLVAKFRRPWAIIFGVTLATLLNHGLTAGLGDWLGGYLSGDLFQWLLSLSFLAMAIWVLIPDSDDDLNGRLVKYGAFVTTLVLFSLAEIGDKTQVATLMLAVKFESLLLVTLGTTLGMLLANVPVIFAGEWVLKRINMNMFRIAAAVLFAGFGLWGLGDLLI</sequence>
<protein>
    <recommendedName>
        <fullName evidence="6">GDT1 family protein</fullName>
    </recommendedName>
</protein>
<feature type="transmembrane region" description="Helical" evidence="6">
    <location>
        <begin position="35"/>
        <end position="55"/>
    </location>
</feature>
<name>A0A5J6LH70_9GAMM</name>
<evidence type="ECO:0000313" key="8">
    <source>
        <dbReference type="Proteomes" id="UP000325606"/>
    </source>
</evidence>
<feature type="transmembrane region" description="Helical" evidence="6">
    <location>
        <begin position="96"/>
        <end position="112"/>
    </location>
</feature>
<dbReference type="Proteomes" id="UP000325606">
    <property type="component" value="Chromosome"/>
</dbReference>
<evidence type="ECO:0000256" key="5">
    <source>
        <dbReference type="ARBA" id="ARBA00023136"/>
    </source>
</evidence>
<dbReference type="PANTHER" id="PTHR12608:SF1">
    <property type="entry name" value="TRANSMEMBRANE PROTEIN 165"/>
    <property type="match status" value="1"/>
</dbReference>
<evidence type="ECO:0000256" key="4">
    <source>
        <dbReference type="ARBA" id="ARBA00022989"/>
    </source>
</evidence>
<dbReference type="InterPro" id="IPR001727">
    <property type="entry name" value="GDT1-like"/>
</dbReference>